<feature type="transmembrane region" description="Helical" evidence="13">
    <location>
        <begin position="108"/>
        <end position="129"/>
    </location>
</feature>
<comment type="catalytic activity">
    <reaction evidence="12">
        <text>K(+)(in) = K(+)(out)</text>
        <dbReference type="Rhea" id="RHEA:29463"/>
        <dbReference type="ChEBI" id="CHEBI:29103"/>
    </reaction>
</comment>
<dbReference type="InterPro" id="IPR010617">
    <property type="entry name" value="TMEM175-like"/>
</dbReference>
<dbReference type="RefSeq" id="WP_244676885.1">
    <property type="nucleotide sequence ID" value="NZ_CP095046.1"/>
</dbReference>
<reference evidence="14" key="1">
    <citation type="submission" date="2022-04" db="EMBL/GenBank/DDBJ databases">
        <title>Hymenobacter sp. isolated from the air.</title>
        <authorList>
            <person name="Won M."/>
            <person name="Lee C.-M."/>
            <person name="Woen H.-Y."/>
            <person name="Kwon S.-W."/>
        </authorList>
    </citation>
    <scope>NUCLEOTIDE SEQUENCE</scope>
    <source>
        <strain evidence="14">5116S-3</strain>
    </source>
</reference>
<accession>A0A8T9Q7Q0</accession>
<feature type="transmembrane region" description="Helical" evidence="13">
    <location>
        <begin position="76"/>
        <end position="96"/>
    </location>
</feature>
<evidence type="ECO:0000256" key="1">
    <source>
        <dbReference type="ARBA" id="ARBA00004141"/>
    </source>
</evidence>
<dbReference type="EMBL" id="CP095046">
    <property type="protein sequence ID" value="UOQ73534.1"/>
    <property type="molecule type" value="Genomic_DNA"/>
</dbReference>
<dbReference type="PANTHER" id="PTHR31462:SF5">
    <property type="entry name" value="ENDOSOMAL_LYSOSOMAL PROTON CHANNEL TMEM175"/>
    <property type="match status" value="1"/>
</dbReference>
<evidence type="ECO:0000256" key="2">
    <source>
        <dbReference type="ARBA" id="ARBA00006920"/>
    </source>
</evidence>
<evidence type="ECO:0000313" key="15">
    <source>
        <dbReference type="Proteomes" id="UP000831796"/>
    </source>
</evidence>
<keyword evidence="15" id="KW-1185">Reference proteome</keyword>
<keyword evidence="3" id="KW-0813">Transport</keyword>
<keyword evidence="4" id="KW-0633">Potassium transport</keyword>
<evidence type="ECO:0000256" key="13">
    <source>
        <dbReference type="SAM" id="Phobius"/>
    </source>
</evidence>
<dbReference type="KEGG" id="hcu:MUN79_06255"/>
<keyword evidence="9" id="KW-0406">Ion transport</keyword>
<keyword evidence="7" id="KW-0630">Potassium</keyword>
<evidence type="ECO:0000256" key="12">
    <source>
        <dbReference type="ARBA" id="ARBA00034430"/>
    </source>
</evidence>
<keyword evidence="11" id="KW-0407">Ion channel</keyword>
<evidence type="ECO:0000256" key="8">
    <source>
        <dbReference type="ARBA" id="ARBA00022989"/>
    </source>
</evidence>
<keyword evidence="6" id="KW-0631">Potassium channel</keyword>
<name>A0A8T9Q7Q0_9BACT</name>
<keyword evidence="5 13" id="KW-0812">Transmembrane</keyword>
<dbReference type="GO" id="GO:0015252">
    <property type="term" value="F:proton channel activity"/>
    <property type="evidence" value="ECO:0007669"/>
    <property type="project" value="InterPro"/>
</dbReference>
<keyword evidence="10 13" id="KW-0472">Membrane</keyword>
<comment type="subcellular location">
    <subcellularLocation>
        <location evidence="1">Membrane</location>
        <topology evidence="1">Multi-pass membrane protein</topology>
    </subcellularLocation>
</comment>
<evidence type="ECO:0000256" key="10">
    <source>
        <dbReference type="ARBA" id="ARBA00023136"/>
    </source>
</evidence>
<dbReference type="AlphaFoldDB" id="A0A8T9Q7Q0"/>
<feature type="transmembrane region" description="Helical" evidence="13">
    <location>
        <begin position="149"/>
        <end position="173"/>
    </location>
</feature>
<evidence type="ECO:0000256" key="5">
    <source>
        <dbReference type="ARBA" id="ARBA00022692"/>
    </source>
</evidence>
<dbReference type="PANTHER" id="PTHR31462">
    <property type="entry name" value="ENDOSOMAL/LYSOSOMAL POTASSIUM CHANNEL TMEM175"/>
    <property type="match status" value="1"/>
</dbReference>
<proteinExistence type="inferred from homology"/>
<feature type="transmembrane region" description="Helical" evidence="13">
    <location>
        <begin position="37"/>
        <end position="61"/>
    </location>
</feature>
<gene>
    <name evidence="14" type="ORF">MUN79_06255</name>
</gene>
<protein>
    <submittedName>
        <fullName evidence="14">TMEM175 family protein</fullName>
    </submittedName>
</protein>
<evidence type="ECO:0000313" key="14">
    <source>
        <dbReference type="EMBL" id="UOQ73534.1"/>
    </source>
</evidence>
<dbReference type="GO" id="GO:0016020">
    <property type="term" value="C:membrane"/>
    <property type="evidence" value="ECO:0007669"/>
    <property type="project" value="UniProtKB-SubCell"/>
</dbReference>
<dbReference type="Pfam" id="PF06736">
    <property type="entry name" value="TMEM175"/>
    <property type="match status" value="1"/>
</dbReference>
<evidence type="ECO:0000256" key="11">
    <source>
        <dbReference type="ARBA" id="ARBA00023303"/>
    </source>
</evidence>
<evidence type="ECO:0000256" key="7">
    <source>
        <dbReference type="ARBA" id="ARBA00022958"/>
    </source>
</evidence>
<evidence type="ECO:0000256" key="9">
    <source>
        <dbReference type="ARBA" id="ARBA00023065"/>
    </source>
</evidence>
<evidence type="ECO:0000256" key="6">
    <source>
        <dbReference type="ARBA" id="ARBA00022826"/>
    </source>
</evidence>
<sequence length="208" mass="23662">MILFTDAVFAIAITLLIIEIKVPEVHGAMTEEAAIEGLLHLIPKFVGFIIGFFVIAIYWVAHHRIFRFAHHYNGKLVWLNILFLFSIVLMPFTSAFYTEYTTNINTPFILYCGSVAMTGLLQCLLQSYLRNPKNGLINPASVGHPDLDLVRPLIAPSAFLIGILLVFIAPWWVSRNVPVLIWPLMALYNRRYHRLQREYAAKHQAVAA</sequence>
<comment type="similarity">
    <text evidence="2">Belongs to the TMEM175 family.</text>
</comment>
<organism evidence="14 15">
    <name type="scientific">Hymenobacter cellulosilyticus</name>
    <dbReference type="NCBI Taxonomy" id="2932248"/>
    <lineage>
        <taxon>Bacteria</taxon>
        <taxon>Pseudomonadati</taxon>
        <taxon>Bacteroidota</taxon>
        <taxon>Cytophagia</taxon>
        <taxon>Cytophagales</taxon>
        <taxon>Hymenobacteraceae</taxon>
        <taxon>Hymenobacter</taxon>
    </lineage>
</organism>
<evidence type="ECO:0000256" key="3">
    <source>
        <dbReference type="ARBA" id="ARBA00022448"/>
    </source>
</evidence>
<keyword evidence="8 13" id="KW-1133">Transmembrane helix</keyword>
<evidence type="ECO:0000256" key="4">
    <source>
        <dbReference type="ARBA" id="ARBA00022538"/>
    </source>
</evidence>
<dbReference type="Proteomes" id="UP000831796">
    <property type="component" value="Chromosome"/>
</dbReference>
<dbReference type="GO" id="GO:0005267">
    <property type="term" value="F:potassium channel activity"/>
    <property type="evidence" value="ECO:0007669"/>
    <property type="project" value="UniProtKB-KW"/>
</dbReference>